<dbReference type="Gene3D" id="3.40.570.10">
    <property type="entry name" value="Extracellular Endonuclease, subunit A"/>
    <property type="match status" value="1"/>
</dbReference>
<feature type="region of interest" description="Disordered" evidence="1">
    <location>
        <begin position="1"/>
        <end position="33"/>
    </location>
</feature>
<feature type="compositionally biased region" description="Basic residues" evidence="1">
    <location>
        <begin position="16"/>
        <end position="25"/>
    </location>
</feature>
<evidence type="ECO:0000259" key="2">
    <source>
        <dbReference type="Pfam" id="PF13699"/>
    </source>
</evidence>
<feature type="compositionally biased region" description="Basic and acidic residues" evidence="1">
    <location>
        <begin position="1419"/>
        <end position="1442"/>
    </location>
</feature>
<keyword evidence="4" id="KW-1185">Reference proteome</keyword>
<dbReference type="InterPro" id="IPR025295">
    <property type="entry name" value="eCIS_core_dom"/>
</dbReference>
<protein>
    <recommendedName>
        <fullName evidence="2">eCIS core domain-containing protein</fullName>
    </recommendedName>
</protein>
<dbReference type="InterPro" id="IPR044929">
    <property type="entry name" value="DNA/RNA_non-sp_Endonuclease_sf"/>
</dbReference>
<dbReference type="EMBL" id="PNRG01000033">
    <property type="protein sequence ID" value="PMR78311.1"/>
    <property type="molecule type" value="Genomic_DNA"/>
</dbReference>
<accession>A0A2N7UD47</accession>
<evidence type="ECO:0000313" key="3">
    <source>
        <dbReference type="EMBL" id="PMR78311.1"/>
    </source>
</evidence>
<feature type="region of interest" description="Disordered" evidence="1">
    <location>
        <begin position="57"/>
        <end position="110"/>
    </location>
</feature>
<evidence type="ECO:0000256" key="1">
    <source>
        <dbReference type="SAM" id="MobiDB-lite"/>
    </source>
</evidence>
<dbReference type="Pfam" id="PF13699">
    <property type="entry name" value="eCIS_core"/>
    <property type="match status" value="1"/>
</dbReference>
<feature type="domain" description="eCIS core" evidence="2">
    <location>
        <begin position="139"/>
        <end position="216"/>
    </location>
</feature>
<feature type="compositionally biased region" description="Polar residues" evidence="1">
    <location>
        <begin position="1"/>
        <end position="11"/>
    </location>
</feature>
<evidence type="ECO:0000313" key="4">
    <source>
        <dbReference type="Proteomes" id="UP000235547"/>
    </source>
</evidence>
<organism evidence="3 4">
    <name type="scientific">Halomonas urumqiensis</name>
    <dbReference type="NCBI Taxonomy" id="1684789"/>
    <lineage>
        <taxon>Bacteria</taxon>
        <taxon>Pseudomonadati</taxon>
        <taxon>Pseudomonadota</taxon>
        <taxon>Gammaproteobacteria</taxon>
        <taxon>Oceanospirillales</taxon>
        <taxon>Halomonadaceae</taxon>
        <taxon>Halomonas</taxon>
    </lineage>
</organism>
<feature type="region of interest" description="Disordered" evidence="1">
    <location>
        <begin position="1419"/>
        <end position="1454"/>
    </location>
</feature>
<proteinExistence type="predicted"/>
<dbReference type="RefSeq" id="WP_102589374.1">
    <property type="nucleotide sequence ID" value="NZ_BNAE01000001.1"/>
</dbReference>
<dbReference type="OrthoDB" id="6174656at2"/>
<gene>
    <name evidence="3" type="ORF">C1H70_16255</name>
</gene>
<dbReference type="Proteomes" id="UP000235547">
    <property type="component" value="Unassembled WGS sequence"/>
</dbReference>
<sequence length="1571" mass="171712">MPARTHQQVVTNKAPATKRHRHRHGRTQDRQVRWILDGQSHASPRASIASITAPKVGAANSQYEHEAQHLAQQLQPATTPPEPGSVTPAQPANDATNPPAHEPVNCDSELGDNASEAREALLAGGLWQKVRSLLTGGKPLPERTILRFEDSLGHDFRAARIHTGPGALELTRRLGARAITYGNHILFNEGAYRPDTTSGQHLLAHELTHVAQQGGAPRLSYADSGGSLLPARPQLLRPQLQGDWDLGVGDALSRAGGALVDAGGDALDYAGDRARDVVAAGADAIWAVIRRVAPDAFMDLVDDIREKGFFGYLKDKIADVTGSILEGLGDKSPVLSQLVTRFSGFATTMVEITQGLAQGNCEPLFAALRQLKDMVASLAQDAWDGITDFFTPIGDFFADVWDRFGAPVLDWLKDVAADTWDYIKGLGQQIWDWTRPVVDAIRSMVGNAWDWIKDKLGMGGSGNSEGGLIDWVKDKAASAWSAIKTELQPVIQPIQEVVDKVKEVLPLEAITNFRETVNGWLQEVASTAQAMDQGEGGDVAENQASLRDRILPAILNRIQAFQGTLATTGLWVAGKIGGIVEKGQAFLTRLSTAPIISGMRSAFDWLSNALGNVKTWAEDTVKRLFAAIGNGLVKLSAFIEPVLNALNRIVGVLGNLLKRLPDFLLGPIWWVLPACIKNPIKTFFLEQILSRIPLFQQLTAAGDIWASLQAMALRVLEQIFVDGNLMGALWTFFRRMLDLIGIPAQLVVRIVANAAQAFSDILMDPIGFLGNMLRAMKEGASQFFGNIFSHLFGGISGWLFGQVEEAGLTPPDITSFRSILNFVFQLLGLTMENLWNRLAEHVGRPVVERIRGAIDMMQGAWEWISVAVNEGLTGLWNMIRERISDLWNTVLGAVVTWVNTAIISTASRWLLSLLDVSGITPVINALIAIYRAIESFAQYMAEMLEIVASVTLGIADLAKGKLVTAVDFLVGALSNSIPIVVGFLANQFGLGRLGERISELVEGIRGRINNALDWIIETALRVGRGFIDMLRSGVALVRNWWEQRKAFQDEAGEAHELYFEGERGELIIASHPQPIGAFLNQLQIPEADPRHAQKQAHKTDAERIYREITQLRQSMGTRERAGDDISDQRQELNTLFDRLAVHLTPLMVGSEETAGGRVPTPLTLQALGGEPVAVPRSSEEEQVDLNAGRQLVMLVQEQVEDTDAMAAYFERIQRRLALDEVSFVEHNERIEVRLRAGNELRVSVAENLKGDTPGLNLTNEINYRTGSAAGDSVGVKMEAQSLGPSHAQGSGPSDSALSGVMGNLVTEKKNVNPSKYIKGHLLNDNIGGPGSKENLYPITAEANRSHETNVESIVKRWVNIDHYWVYYRVEVKNPSEHIAHPGQKDPDNWINAQFQCEAYIKKTDGGQANAFTETIVSHYEKAPDEDHRNPNALSPEEREARADTQGLNDEDVVGGGHYEGDVLESSRTSSRTYQLDGALKQALDGVASEDRTEADIQSAVDTYNDNDNDSDSGNQALALGPARIATLLTAYQRYNEGNLDGLSQSEKASLTYINERAPQVRAVLQGAVEAV</sequence>
<comment type="caution">
    <text evidence="3">The sequence shown here is derived from an EMBL/GenBank/DDBJ whole genome shotgun (WGS) entry which is preliminary data.</text>
</comment>
<name>A0A2N7UD47_9GAMM</name>
<reference evidence="3 4" key="1">
    <citation type="submission" date="2018-01" db="EMBL/GenBank/DDBJ databases">
        <title>Halomonas endophytica sp. nov., isolated from storage liquid in the stems of Populus euphratica.</title>
        <authorList>
            <person name="Chen C."/>
        </authorList>
    </citation>
    <scope>NUCLEOTIDE SEQUENCE [LARGE SCALE GENOMIC DNA]</scope>
    <source>
        <strain evidence="3 4">BZ-SZ-XJ27</strain>
    </source>
</reference>
<feature type="compositionally biased region" description="Polar residues" evidence="1">
    <location>
        <begin position="87"/>
        <end position="96"/>
    </location>
</feature>